<gene>
    <name evidence="1" type="ORF">MOQ58_13955</name>
</gene>
<dbReference type="Proteomes" id="UP001243713">
    <property type="component" value="Chromosome"/>
</dbReference>
<evidence type="ECO:0008006" key="3">
    <source>
        <dbReference type="Google" id="ProtNLM"/>
    </source>
</evidence>
<keyword evidence="2" id="KW-1185">Reference proteome</keyword>
<dbReference type="RefSeq" id="WP_280163894.1">
    <property type="nucleotide sequence ID" value="NZ_CP093428.1"/>
</dbReference>
<accession>A0ABY8N2Z8</accession>
<sequence length="1087" mass="115844">MNSNLKIETIVPAVYLCYGAKDARSHRLTFVGQADSPWVGQSASLNALGTFPVSTAPAIGLYQPFPLDGGEWTISCPDDGEPVSFAGQLQSEFTAAPYPISFELGHYLREFLGRRNPIGAPLIGDEVTAEAQVVSAYTQKLLKDVEVQWFVGGKPAGRIDTNDSGWSKFSYTFTTVGEQSITAKVFNPYDGTTVEHSFPIKVYAESPWKQADLKVNGVPVTWRSPVLLRRGQANEVTVKVESAIAKTLRLALINEEGLNIVAVPADTVWQQPDPVSGEFKWTLTSNEQKSGRVRLVIYSQEVAQPWEHDGRVLAGDLADEVEVRIDGKPVTSGVNFFFRGRPGVITLVSKEGSSVTEGLAVTLTRVITSGLDEADLVSSPGFGVPTPDHRWSVTGSNKSGTFQLIFTCQGIAVPLTVALNALLSTDLNDEAEVRIGGVEIPAEGQLFFRGEAQALTVVAKPGSPLGRLPLALRWIKGVEPEKFTCVPALGTYTPDHSWSITGPADKSGTFQFELDGEGMSTALKLPECALLSKNFAEEGTFLVDGEELSESTVFTRGVARTLTLVPNAGSPVANLTKSLQWNAGTGLVKADLTCTPALDLPTKLNSWQITGSATKSGTFQLKLVGLGGVTLGRLAVCMLLSRNLEADVTVKLDGAVIPAEGKVFIRGRPRTLTLEPKAGSPVANLPMSLRWGSGTGLVAGDFQCVPALGQETKPHSWCITGPAAKSGTFHFTVAGPSGVTLTTLALSTVLSANLREEADLLFAGQPLPAQGVVLLRGQSGTFSLVPKATSPIAGKPLAMKYAGGTLPVSDVTCQPPFGQSTTQYQWAFTGPANRSGTFIAEVGYGQDASLVMEPVVVLSPKLNDELSAFEITPQGGIASPVDLEGEGLTLTKDSASLTLKVPASSPLIGRTVAFKWEGDAENPSVVLPAPFVVQASTVVQIRGVENPASLKRHQLCLDYGGAVTASWTFRYLRGLPSSGLSIWCDGVNHGANSLLLKFDKNYELSIRPKTEDSVFVGWKCKFVKVAEQGVSIELLSSAEFLEIGSPATGGAKATIRARDDGGFNYRKIYMDVQIKDFGVLKVPIEIV</sequence>
<dbReference type="EMBL" id="CP093428">
    <property type="protein sequence ID" value="WGK93241.1"/>
    <property type="molecule type" value="Genomic_DNA"/>
</dbReference>
<protein>
    <recommendedName>
        <fullName evidence="3">Ig-like domain (Group 3)</fullName>
    </recommendedName>
</protein>
<evidence type="ECO:0000313" key="2">
    <source>
        <dbReference type="Proteomes" id="UP001243713"/>
    </source>
</evidence>
<reference evidence="1 2" key="1">
    <citation type="submission" date="2022-03" db="EMBL/GenBank/DDBJ databases">
        <title>Plant growth promoting endophytes with ACC deaminase activity.</title>
        <authorList>
            <person name="Charles T."/>
            <person name="Van Dyk A."/>
            <person name="Cheng J."/>
            <person name="Heil J."/>
        </authorList>
    </citation>
    <scope>NUCLEOTIDE SEQUENCE [LARGE SCALE GENOMIC DNA]</scope>
    <source>
        <strain evidence="1 2">8R6</strain>
    </source>
</reference>
<evidence type="ECO:0000313" key="1">
    <source>
        <dbReference type="EMBL" id="WGK93241.1"/>
    </source>
</evidence>
<proteinExistence type="predicted"/>
<organism evidence="1 2">
    <name type="scientific">Pseudomonas migulae</name>
    <dbReference type="NCBI Taxonomy" id="78543"/>
    <lineage>
        <taxon>Bacteria</taxon>
        <taxon>Pseudomonadati</taxon>
        <taxon>Pseudomonadota</taxon>
        <taxon>Gammaproteobacteria</taxon>
        <taxon>Pseudomonadales</taxon>
        <taxon>Pseudomonadaceae</taxon>
        <taxon>Pseudomonas</taxon>
    </lineage>
</organism>
<name>A0ABY8N2Z8_9PSED</name>